<accession>A0A284S5C5</accession>
<sequence length="333" mass="37096">MDIRVYAPVLWQLSSRLGNLSALKTLTLKGFREWDFHSNMIFDAPNLTSLCLDSSCRVLPSMLPSSNLRQFTGGFYDGAEFRNSISAVPRLEVLGVQVIGGGQRTQSSSVAAPIPVTLHHLRQLSYLSYSETCTKYLTLPALRILGTMQSTCNTSAMTALYSRSHFSLDELYLCRSCIQFAAAAHFFEMSSILDLTHLHLEVNNSTVHDWITALTVTASSCLLPNFSQLTVVAHAVGRSILVSDLDESRRLLDMVHSRLPDSAEVNPSLKTYLKKIDVLILWEPLGARMMYVDGFRVFREGGLDANLHFAEEASPLWNIGPMLCLSPERLLFC</sequence>
<evidence type="ECO:0000313" key="1">
    <source>
        <dbReference type="EMBL" id="SJL16207.1"/>
    </source>
</evidence>
<evidence type="ECO:0008006" key="3">
    <source>
        <dbReference type="Google" id="ProtNLM"/>
    </source>
</evidence>
<dbReference type="InterPro" id="IPR032675">
    <property type="entry name" value="LRR_dom_sf"/>
</dbReference>
<gene>
    <name evidence="1" type="ORF">ARMOST_19726</name>
</gene>
<dbReference type="OrthoDB" id="2894996at2759"/>
<dbReference type="STRING" id="47428.A0A284S5C5"/>
<dbReference type="SUPFAM" id="SSF52058">
    <property type="entry name" value="L domain-like"/>
    <property type="match status" value="1"/>
</dbReference>
<dbReference type="EMBL" id="FUEG01000033">
    <property type="protein sequence ID" value="SJL16207.1"/>
    <property type="molecule type" value="Genomic_DNA"/>
</dbReference>
<dbReference type="OMA" id="CCYLESF"/>
<name>A0A284S5C5_ARMOS</name>
<dbReference type="Proteomes" id="UP000219338">
    <property type="component" value="Unassembled WGS sequence"/>
</dbReference>
<reference evidence="2" key="1">
    <citation type="journal article" date="2017" name="Nat. Ecol. Evol.">
        <title>Genome expansion and lineage-specific genetic innovations in the forest pathogenic fungi Armillaria.</title>
        <authorList>
            <person name="Sipos G."/>
            <person name="Prasanna A.N."/>
            <person name="Walter M.C."/>
            <person name="O'Connor E."/>
            <person name="Balint B."/>
            <person name="Krizsan K."/>
            <person name="Kiss B."/>
            <person name="Hess J."/>
            <person name="Varga T."/>
            <person name="Slot J."/>
            <person name="Riley R."/>
            <person name="Boka B."/>
            <person name="Rigling D."/>
            <person name="Barry K."/>
            <person name="Lee J."/>
            <person name="Mihaltcheva S."/>
            <person name="LaButti K."/>
            <person name="Lipzen A."/>
            <person name="Waldron R."/>
            <person name="Moloney N.M."/>
            <person name="Sperisen C."/>
            <person name="Kredics L."/>
            <person name="Vagvoelgyi C."/>
            <person name="Patrignani A."/>
            <person name="Fitzpatrick D."/>
            <person name="Nagy I."/>
            <person name="Doyle S."/>
            <person name="Anderson J.B."/>
            <person name="Grigoriev I.V."/>
            <person name="Gueldener U."/>
            <person name="Muensterkoetter M."/>
            <person name="Nagy L.G."/>
        </authorList>
    </citation>
    <scope>NUCLEOTIDE SEQUENCE [LARGE SCALE GENOMIC DNA]</scope>
    <source>
        <strain evidence="2">C18/9</strain>
    </source>
</reference>
<protein>
    <recommendedName>
        <fullName evidence="3">F-box domain-containing protein</fullName>
    </recommendedName>
</protein>
<proteinExistence type="predicted"/>
<evidence type="ECO:0000313" key="2">
    <source>
        <dbReference type="Proteomes" id="UP000219338"/>
    </source>
</evidence>
<dbReference type="AlphaFoldDB" id="A0A284S5C5"/>
<organism evidence="1 2">
    <name type="scientific">Armillaria ostoyae</name>
    <name type="common">Armillaria root rot fungus</name>
    <dbReference type="NCBI Taxonomy" id="47428"/>
    <lineage>
        <taxon>Eukaryota</taxon>
        <taxon>Fungi</taxon>
        <taxon>Dikarya</taxon>
        <taxon>Basidiomycota</taxon>
        <taxon>Agaricomycotina</taxon>
        <taxon>Agaricomycetes</taxon>
        <taxon>Agaricomycetidae</taxon>
        <taxon>Agaricales</taxon>
        <taxon>Marasmiineae</taxon>
        <taxon>Physalacriaceae</taxon>
        <taxon>Armillaria</taxon>
    </lineage>
</organism>
<dbReference type="Gene3D" id="3.80.10.10">
    <property type="entry name" value="Ribonuclease Inhibitor"/>
    <property type="match status" value="1"/>
</dbReference>
<keyword evidence="2" id="KW-1185">Reference proteome</keyword>